<reference evidence="4" key="1">
    <citation type="submission" date="2018-07" db="EMBL/GenBank/DDBJ databases">
        <authorList>
            <person name="Safronova V.I."/>
            <person name="Chirak E.R."/>
            <person name="Sazanova A.L."/>
        </authorList>
    </citation>
    <scope>NUCLEOTIDE SEQUENCE [LARGE SCALE GENOMIC DNA]</scope>
    <source>
        <strain evidence="4">RCAM04685</strain>
    </source>
</reference>
<keyword evidence="4" id="KW-1185">Reference proteome</keyword>
<evidence type="ECO:0000313" key="3">
    <source>
        <dbReference type="EMBL" id="RDJ27948.1"/>
    </source>
</evidence>
<evidence type="ECO:0000313" key="4">
    <source>
        <dbReference type="Proteomes" id="UP000255207"/>
    </source>
</evidence>
<sequence length="94" mass="10664">MSMEMHTPQSLHAIHGIGDQPRRGSASRWLGSCARQIARIRLAITRELATRRAAAELERMDERALNDIGLQRADIKQAIHWMRANRRLDIGNAP</sequence>
<evidence type="ECO:0000259" key="2">
    <source>
        <dbReference type="Pfam" id="PF06568"/>
    </source>
</evidence>
<dbReference type="InterPro" id="IPR009506">
    <property type="entry name" value="YjiS-like"/>
</dbReference>
<evidence type="ECO:0000256" key="1">
    <source>
        <dbReference type="SAM" id="MobiDB-lite"/>
    </source>
</evidence>
<accession>A0A370L9F5</accession>
<comment type="caution">
    <text evidence="3">The sequence shown here is derived from an EMBL/GenBank/DDBJ whole genome shotgun (WGS) entry which is preliminary data.</text>
</comment>
<name>A0A370L9F5_9HYPH</name>
<dbReference type="Proteomes" id="UP000255207">
    <property type="component" value="Unassembled WGS sequence"/>
</dbReference>
<feature type="region of interest" description="Disordered" evidence="1">
    <location>
        <begin position="1"/>
        <end position="26"/>
    </location>
</feature>
<feature type="domain" description="YjiS-like" evidence="2">
    <location>
        <begin position="41"/>
        <end position="75"/>
    </location>
</feature>
<protein>
    <submittedName>
        <fullName evidence="3">DUF1127 domain-containing protein</fullName>
    </submittedName>
</protein>
<dbReference type="AlphaFoldDB" id="A0A370L9F5"/>
<gene>
    <name evidence="3" type="ORF">DWE98_04910</name>
</gene>
<dbReference type="RefSeq" id="WP_114828073.1">
    <property type="nucleotide sequence ID" value="NZ_QQTO01000037.1"/>
</dbReference>
<proteinExistence type="predicted"/>
<organism evidence="3 4">
    <name type="scientific">Bosea caraganae</name>
    <dbReference type="NCBI Taxonomy" id="2763117"/>
    <lineage>
        <taxon>Bacteria</taxon>
        <taxon>Pseudomonadati</taxon>
        <taxon>Pseudomonadota</taxon>
        <taxon>Alphaproteobacteria</taxon>
        <taxon>Hyphomicrobiales</taxon>
        <taxon>Boseaceae</taxon>
        <taxon>Bosea</taxon>
    </lineage>
</organism>
<dbReference type="EMBL" id="QQTP01000002">
    <property type="protein sequence ID" value="RDJ27948.1"/>
    <property type="molecule type" value="Genomic_DNA"/>
</dbReference>
<dbReference type="Pfam" id="PF06568">
    <property type="entry name" value="YjiS-like"/>
    <property type="match status" value="1"/>
</dbReference>